<evidence type="ECO:0000313" key="2">
    <source>
        <dbReference type="EMBL" id="KAF5393315.1"/>
    </source>
</evidence>
<keyword evidence="1" id="KW-1133">Transmembrane helix</keyword>
<dbReference type="EMBL" id="JAACJN010000002">
    <property type="protein sequence ID" value="KAF5393315.1"/>
    <property type="molecule type" value="Genomic_DNA"/>
</dbReference>
<name>A0A8H5I1Z3_9AGAR</name>
<sequence>MFNGYSSAYSSATRTSSDIVLYISARQPNPPVPFELQDQITPAVWSSRLSAVASCTAHYSKPWFERIWVVIGILASLVVPSVLYSVVYDHMNVRNPDGTVDFSRLAESRIMTFALFVGVILLFLAPIAIWKVIGRQQVRRLTSQWAGADRLNYGQNAASIWKVRSPGVFRDSTILTISLPASMKPTSFNPNAYLPSYINSAPDAAVNYYYPYNGEPGIPRMSVVGNVPLYVDEKRGFEDAKV</sequence>
<dbReference type="Proteomes" id="UP000518752">
    <property type="component" value="Unassembled WGS sequence"/>
</dbReference>
<dbReference type="OrthoDB" id="2504001at2759"/>
<feature type="transmembrane region" description="Helical" evidence="1">
    <location>
        <begin position="108"/>
        <end position="130"/>
    </location>
</feature>
<proteinExistence type="predicted"/>
<keyword evidence="3" id="KW-1185">Reference proteome</keyword>
<gene>
    <name evidence="2" type="ORF">D9757_000640</name>
</gene>
<keyword evidence="1" id="KW-0812">Transmembrane</keyword>
<accession>A0A8H5I1Z3</accession>
<comment type="caution">
    <text evidence="2">The sequence shown here is derived from an EMBL/GenBank/DDBJ whole genome shotgun (WGS) entry which is preliminary data.</text>
</comment>
<keyword evidence="1" id="KW-0472">Membrane</keyword>
<dbReference type="AlphaFoldDB" id="A0A8H5I1Z3"/>
<feature type="transmembrane region" description="Helical" evidence="1">
    <location>
        <begin position="67"/>
        <end position="88"/>
    </location>
</feature>
<protein>
    <submittedName>
        <fullName evidence="2">Uncharacterized protein</fullName>
    </submittedName>
</protein>
<evidence type="ECO:0000256" key="1">
    <source>
        <dbReference type="SAM" id="Phobius"/>
    </source>
</evidence>
<organism evidence="2 3">
    <name type="scientific">Collybiopsis confluens</name>
    <dbReference type="NCBI Taxonomy" id="2823264"/>
    <lineage>
        <taxon>Eukaryota</taxon>
        <taxon>Fungi</taxon>
        <taxon>Dikarya</taxon>
        <taxon>Basidiomycota</taxon>
        <taxon>Agaricomycotina</taxon>
        <taxon>Agaricomycetes</taxon>
        <taxon>Agaricomycetidae</taxon>
        <taxon>Agaricales</taxon>
        <taxon>Marasmiineae</taxon>
        <taxon>Omphalotaceae</taxon>
        <taxon>Collybiopsis</taxon>
    </lineage>
</organism>
<reference evidence="2 3" key="1">
    <citation type="journal article" date="2020" name="ISME J.">
        <title>Uncovering the hidden diversity of litter-decomposition mechanisms in mushroom-forming fungi.</title>
        <authorList>
            <person name="Floudas D."/>
            <person name="Bentzer J."/>
            <person name="Ahren D."/>
            <person name="Johansson T."/>
            <person name="Persson P."/>
            <person name="Tunlid A."/>
        </authorList>
    </citation>
    <scope>NUCLEOTIDE SEQUENCE [LARGE SCALE GENOMIC DNA]</scope>
    <source>
        <strain evidence="2 3">CBS 406.79</strain>
    </source>
</reference>
<evidence type="ECO:0000313" key="3">
    <source>
        <dbReference type="Proteomes" id="UP000518752"/>
    </source>
</evidence>